<evidence type="ECO:0008006" key="4">
    <source>
        <dbReference type="Google" id="ProtNLM"/>
    </source>
</evidence>
<feature type="transmembrane region" description="Helical" evidence="1">
    <location>
        <begin position="97"/>
        <end position="119"/>
    </location>
</feature>
<feature type="transmembrane region" description="Helical" evidence="1">
    <location>
        <begin position="40"/>
        <end position="59"/>
    </location>
</feature>
<feature type="transmembrane region" description="Helical" evidence="1">
    <location>
        <begin position="236"/>
        <end position="256"/>
    </location>
</feature>
<feature type="transmembrane region" description="Helical" evidence="1">
    <location>
        <begin position="360"/>
        <end position="380"/>
    </location>
</feature>
<accession>A0ABY5GNX9</accession>
<keyword evidence="1" id="KW-0812">Transmembrane</keyword>
<keyword evidence="3" id="KW-1185">Reference proteome</keyword>
<evidence type="ECO:0000313" key="3">
    <source>
        <dbReference type="Proteomes" id="UP001057998"/>
    </source>
</evidence>
<feature type="transmembrane region" description="Helical" evidence="1">
    <location>
        <begin position="131"/>
        <end position="149"/>
    </location>
</feature>
<dbReference type="RefSeq" id="WP_255391820.1">
    <property type="nucleotide sequence ID" value="NZ_CP101509.1"/>
</dbReference>
<keyword evidence="1" id="KW-0472">Membrane</keyword>
<feature type="transmembrane region" description="Helical" evidence="1">
    <location>
        <begin position="392"/>
        <end position="410"/>
    </location>
</feature>
<feature type="transmembrane region" description="Helical" evidence="1">
    <location>
        <begin position="176"/>
        <end position="201"/>
    </location>
</feature>
<feature type="transmembrane region" description="Helical" evidence="1">
    <location>
        <begin position="71"/>
        <end position="91"/>
    </location>
</feature>
<reference evidence="2" key="1">
    <citation type="submission" date="2022-07" db="EMBL/GenBank/DDBJ databases">
        <title>Genome sequencing of Photobacterium atrarenae GJH2-4.</title>
        <authorList>
            <person name="Park S.-J."/>
        </authorList>
    </citation>
    <scope>NUCLEOTIDE SEQUENCE</scope>
    <source>
        <strain evidence="2">GJH2-4</strain>
    </source>
</reference>
<organism evidence="2 3">
    <name type="scientific">Photobacterium atrarenae</name>
    <dbReference type="NCBI Taxonomy" id="865757"/>
    <lineage>
        <taxon>Bacteria</taxon>
        <taxon>Pseudomonadati</taxon>
        <taxon>Pseudomonadota</taxon>
        <taxon>Gammaproteobacteria</taxon>
        <taxon>Vibrionales</taxon>
        <taxon>Vibrionaceae</taxon>
        <taxon>Photobacterium</taxon>
    </lineage>
</organism>
<evidence type="ECO:0000256" key="1">
    <source>
        <dbReference type="SAM" id="Phobius"/>
    </source>
</evidence>
<feature type="transmembrane region" description="Helical" evidence="1">
    <location>
        <begin position="12"/>
        <end position="28"/>
    </location>
</feature>
<sequence length="440" mass="50387">MIFRVSNQQETARIIKTLFFTVYVLMLLEGVLRKWFFPSFSSLIFFIKDPFVLLIYFYAIQAKLCHRGYCFYLYIIITTIFIIHTGLYSSLNPDNTVIYLYGFRNYLFYFPLIFIGAAVLDKQDFIRMAKFSLWIAIPISALVFVQFISPPTAYINKGIQSEGFVFTIAEGIVRPYGIFTFTMGHVLFIASLFAFSLAYYFGEIRFEKPHWRHLLFMGVYILCFSFMFFTTGSRSIYAYAFCTALFLGILCMMHPNRFTTSKLFTFLCILVISALFFSYTETYQTLLERNLSAVESEGSPIARALSSLYAFTGYFTEAPFWGYGIGSGTNAASVILRGPSEQGMGFMLAEDEWSRIVLELGYLLGGLYIFLRIITVYWLFRLSWQAFKVNNYLPIITFGFIGPVVLNGAMTMQGTVLAYGIIFSAYLAGSALPQEKYNHG</sequence>
<evidence type="ECO:0000313" key="2">
    <source>
        <dbReference type="EMBL" id="UTV30461.1"/>
    </source>
</evidence>
<gene>
    <name evidence="2" type="ORF">NNL38_17955</name>
</gene>
<protein>
    <recommendedName>
        <fullName evidence="4">O-antigen ligase domain-containing protein</fullName>
    </recommendedName>
</protein>
<proteinExistence type="predicted"/>
<dbReference type="EMBL" id="CP101509">
    <property type="protein sequence ID" value="UTV30461.1"/>
    <property type="molecule type" value="Genomic_DNA"/>
</dbReference>
<dbReference type="Proteomes" id="UP001057998">
    <property type="component" value="Chromosome 2"/>
</dbReference>
<feature type="transmembrane region" description="Helical" evidence="1">
    <location>
        <begin position="263"/>
        <end position="280"/>
    </location>
</feature>
<keyword evidence="1" id="KW-1133">Transmembrane helix</keyword>
<feature type="transmembrane region" description="Helical" evidence="1">
    <location>
        <begin position="213"/>
        <end position="230"/>
    </location>
</feature>
<name>A0ABY5GNX9_9GAMM</name>
<feature type="transmembrane region" description="Helical" evidence="1">
    <location>
        <begin position="416"/>
        <end position="433"/>
    </location>
</feature>